<name>A0ABD2KTL0_9BILA</name>
<evidence type="ECO:0000313" key="2">
    <source>
        <dbReference type="Proteomes" id="UP001620626"/>
    </source>
</evidence>
<dbReference type="Proteomes" id="UP001620626">
    <property type="component" value="Unassembled WGS sequence"/>
</dbReference>
<dbReference type="AlphaFoldDB" id="A0ABD2KTL0"/>
<protein>
    <submittedName>
        <fullName evidence="1">Uncharacterized protein</fullName>
    </submittedName>
</protein>
<reference evidence="1 2" key="1">
    <citation type="submission" date="2024-10" db="EMBL/GenBank/DDBJ databases">
        <authorList>
            <person name="Kim D."/>
        </authorList>
    </citation>
    <scope>NUCLEOTIDE SEQUENCE [LARGE SCALE GENOMIC DNA]</scope>
    <source>
        <strain evidence="1">BH-2024</strain>
    </source>
</reference>
<dbReference type="EMBL" id="JBICBT010000658">
    <property type="protein sequence ID" value="KAL3106277.1"/>
    <property type="molecule type" value="Genomic_DNA"/>
</dbReference>
<sequence>MPWADRRDDVGVFDIFADFENSQTAEPEIFDPTSPIPTVAAITARQKAEVQVKSCSFWVIPSPFGPDKMPPDGHS</sequence>
<comment type="caution">
    <text evidence="1">The sequence shown here is derived from an EMBL/GenBank/DDBJ whole genome shotgun (WGS) entry which is preliminary data.</text>
</comment>
<gene>
    <name evidence="1" type="ORF">niasHT_013820</name>
</gene>
<evidence type="ECO:0000313" key="1">
    <source>
        <dbReference type="EMBL" id="KAL3106277.1"/>
    </source>
</evidence>
<keyword evidence="2" id="KW-1185">Reference proteome</keyword>
<accession>A0ABD2KTL0</accession>
<proteinExistence type="predicted"/>
<organism evidence="1 2">
    <name type="scientific">Heterodera trifolii</name>
    <dbReference type="NCBI Taxonomy" id="157864"/>
    <lineage>
        <taxon>Eukaryota</taxon>
        <taxon>Metazoa</taxon>
        <taxon>Ecdysozoa</taxon>
        <taxon>Nematoda</taxon>
        <taxon>Chromadorea</taxon>
        <taxon>Rhabditida</taxon>
        <taxon>Tylenchina</taxon>
        <taxon>Tylenchomorpha</taxon>
        <taxon>Tylenchoidea</taxon>
        <taxon>Heteroderidae</taxon>
        <taxon>Heteroderinae</taxon>
        <taxon>Heterodera</taxon>
    </lineage>
</organism>